<dbReference type="RefSeq" id="WP_082169577.1">
    <property type="nucleotide sequence ID" value="NZ_CP012154.1"/>
</dbReference>
<comment type="similarity">
    <text evidence="3 9">Belongs to the class I-like SAM-binding methyltransferase superfamily. TPMT family.</text>
</comment>
<dbReference type="PROSITE" id="PS51585">
    <property type="entry name" value="SAM_MT_TPMT"/>
    <property type="match status" value="1"/>
</dbReference>
<dbReference type="InterPro" id="IPR029063">
    <property type="entry name" value="SAM-dependent_MTases_sf"/>
</dbReference>
<dbReference type="NCBIfam" id="NF009732">
    <property type="entry name" value="PRK13255.1"/>
    <property type="match status" value="1"/>
</dbReference>
<evidence type="ECO:0000256" key="5">
    <source>
        <dbReference type="ARBA" id="ARBA00022490"/>
    </source>
</evidence>
<evidence type="ECO:0000256" key="8">
    <source>
        <dbReference type="ARBA" id="ARBA00022691"/>
    </source>
</evidence>
<proteinExistence type="inferred from homology"/>
<dbReference type="HAMAP" id="MF_00812">
    <property type="entry name" value="Thiopur_methtran"/>
    <property type="match status" value="1"/>
</dbReference>
<dbReference type="AlphaFoldDB" id="A0A0K0XWJ6"/>
<protein>
    <recommendedName>
        <fullName evidence="4 9">Thiopurine S-methyltransferase</fullName>
        <ecNumber evidence="4 9">2.1.1.67</ecNumber>
    </recommendedName>
    <alternativeName>
        <fullName evidence="9">Thiopurine methyltransferase</fullName>
    </alternativeName>
</protein>
<dbReference type="PANTHER" id="PTHR10259">
    <property type="entry name" value="THIOPURINE S-METHYLTRANSFERASE"/>
    <property type="match status" value="1"/>
</dbReference>
<evidence type="ECO:0000313" key="10">
    <source>
        <dbReference type="EMBL" id="AKS42053.1"/>
    </source>
</evidence>
<dbReference type="Pfam" id="PF05724">
    <property type="entry name" value="TPMT"/>
    <property type="match status" value="1"/>
</dbReference>
<feature type="binding site" evidence="9">
    <location>
        <position position="117"/>
    </location>
    <ligand>
        <name>S-adenosyl-L-methionine</name>
        <dbReference type="ChEBI" id="CHEBI:59789"/>
    </ligand>
</feature>
<dbReference type="Gene3D" id="3.40.50.150">
    <property type="entry name" value="Vaccinia Virus protein VP39"/>
    <property type="match status" value="1"/>
</dbReference>
<keyword evidence="7 9" id="KW-0808">Transferase</keyword>
<evidence type="ECO:0000256" key="1">
    <source>
        <dbReference type="ARBA" id="ARBA00000903"/>
    </source>
</evidence>
<feature type="binding site" evidence="9">
    <location>
        <position position="45"/>
    </location>
    <ligand>
        <name>S-adenosyl-L-methionine</name>
        <dbReference type="ChEBI" id="CHEBI:59789"/>
    </ligand>
</feature>
<evidence type="ECO:0000256" key="7">
    <source>
        <dbReference type="ARBA" id="ARBA00022679"/>
    </source>
</evidence>
<dbReference type="Proteomes" id="UP000066624">
    <property type="component" value="Chromosome"/>
</dbReference>
<dbReference type="GO" id="GO:0008119">
    <property type="term" value="F:thiopurine S-methyltransferase activity"/>
    <property type="evidence" value="ECO:0007669"/>
    <property type="project" value="UniProtKB-UniRule"/>
</dbReference>
<evidence type="ECO:0000313" key="11">
    <source>
        <dbReference type="Proteomes" id="UP000066624"/>
    </source>
</evidence>
<sequence length="213" mass="24539">MDPSFWQERWEAGQIGFHQPEGHPALRRFWTRIDQGSRARVLVPLCGKSPDLHWLAGQGHPVTGCELSPLAVDAFFQEWGHEPVRQGRKWHYDGIEIVVGDFFDYQPSHCFQRFYDRAALIALPASMRSDYLEHLARLTCPGAEGLLITLQYPQERREGPPFSVAEDELMACPYFEFEHLAAQDIDSTFPGLIESGRSLLSEHVYRARRRDRD</sequence>
<dbReference type="KEGG" id="wma:WM2015_1683"/>
<gene>
    <name evidence="9" type="primary">tpm</name>
    <name evidence="10" type="ORF">WM2015_1683</name>
</gene>
<reference evidence="10 11" key="1">
    <citation type="submission" date="2015-07" db="EMBL/GenBank/DDBJ databases">
        <authorList>
            <person name="Noorani M."/>
        </authorList>
    </citation>
    <scope>NUCLEOTIDE SEQUENCE [LARGE SCALE GENOMIC DNA]</scope>
    <source>
        <strain evidence="10 11">KCTC 42284</strain>
    </source>
</reference>
<accession>A0A0K0XWJ6</accession>
<evidence type="ECO:0000256" key="3">
    <source>
        <dbReference type="ARBA" id="ARBA00008145"/>
    </source>
</evidence>
<evidence type="ECO:0000256" key="6">
    <source>
        <dbReference type="ARBA" id="ARBA00022603"/>
    </source>
</evidence>
<dbReference type="GO" id="GO:0005737">
    <property type="term" value="C:cytoplasm"/>
    <property type="evidence" value="ECO:0007669"/>
    <property type="project" value="UniProtKB-SubCell"/>
</dbReference>
<feature type="binding site" evidence="9">
    <location>
        <position position="10"/>
    </location>
    <ligand>
        <name>S-adenosyl-L-methionine</name>
        <dbReference type="ChEBI" id="CHEBI:59789"/>
    </ligand>
</feature>
<name>A0A0K0XWJ6_9GAMM</name>
<dbReference type="EMBL" id="CP012154">
    <property type="protein sequence ID" value="AKS42053.1"/>
    <property type="molecule type" value="Genomic_DNA"/>
</dbReference>
<keyword evidence="5 9" id="KW-0963">Cytoplasm</keyword>
<evidence type="ECO:0000256" key="4">
    <source>
        <dbReference type="ARBA" id="ARBA00011905"/>
    </source>
</evidence>
<evidence type="ECO:0000256" key="9">
    <source>
        <dbReference type="HAMAP-Rule" id="MF_00812"/>
    </source>
</evidence>
<comment type="catalytic activity">
    <reaction evidence="1 9">
        <text>S-adenosyl-L-methionine + a thiopurine = S-adenosyl-L-homocysteine + a thiopurine S-methylether.</text>
        <dbReference type="EC" id="2.1.1.67"/>
    </reaction>
</comment>
<comment type="subcellular location">
    <subcellularLocation>
        <location evidence="2 9">Cytoplasm</location>
    </subcellularLocation>
</comment>
<dbReference type="PIRSF" id="PIRSF023956">
    <property type="entry name" value="Thiopurine_S-methyltransferase"/>
    <property type="match status" value="1"/>
</dbReference>
<dbReference type="EC" id="2.1.1.67" evidence="4 9"/>
<dbReference type="OrthoDB" id="9778208at2"/>
<dbReference type="GO" id="GO:0032259">
    <property type="term" value="P:methylation"/>
    <property type="evidence" value="ECO:0007669"/>
    <property type="project" value="UniProtKB-KW"/>
</dbReference>
<keyword evidence="11" id="KW-1185">Reference proteome</keyword>
<dbReference type="FunFam" id="3.40.50.150:FF:000101">
    <property type="entry name" value="Thiopurine S-methyltransferase"/>
    <property type="match status" value="1"/>
</dbReference>
<dbReference type="SUPFAM" id="SSF53335">
    <property type="entry name" value="S-adenosyl-L-methionine-dependent methyltransferases"/>
    <property type="match status" value="1"/>
</dbReference>
<organism evidence="10 11">
    <name type="scientific">Wenzhouxiangella marina</name>
    <dbReference type="NCBI Taxonomy" id="1579979"/>
    <lineage>
        <taxon>Bacteria</taxon>
        <taxon>Pseudomonadati</taxon>
        <taxon>Pseudomonadota</taxon>
        <taxon>Gammaproteobacteria</taxon>
        <taxon>Chromatiales</taxon>
        <taxon>Wenzhouxiangellaceae</taxon>
        <taxon>Wenzhouxiangella</taxon>
    </lineage>
</organism>
<keyword evidence="8 9" id="KW-0949">S-adenosyl-L-methionine</keyword>
<dbReference type="InterPro" id="IPR008854">
    <property type="entry name" value="TPMT"/>
</dbReference>
<feature type="binding site" evidence="9">
    <location>
        <position position="66"/>
    </location>
    <ligand>
        <name>S-adenosyl-L-methionine</name>
        <dbReference type="ChEBI" id="CHEBI:59789"/>
    </ligand>
</feature>
<dbReference type="STRING" id="1579979.WM2015_1683"/>
<keyword evidence="6 9" id="KW-0489">Methyltransferase</keyword>
<dbReference type="PANTHER" id="PTHR10259:SF11">
    <property type="entry name" value="THIOPURINE S-METHYLTRANSFERASE"/>
    <property type="match status" value="1"/>
</dbReference>
<dbReference type="InterPro" id="IPR025835">
    <property type="entry name" value="Thiopurine_S-MeTrfase"/>
</dbReference>
<dbReference type="PATRIC" id="fig|1579979.3.peg.1727"/>
<evidence type="ECO:0000256" key="2">
    <source>
        <dbReference type="ARBA" id="ARBA00004496"/>
    </source>
</evidence>